<keyword evidence="4" id="KW-1185">Reference proteome</keyword>
<dbReference type="EMBL" id="VOTZ01000011">
    <property type="protein sequence ID" value="MCQ1538602.1"/>
    <property type="molecule type" value="Genomic_DNA"/>
</dbReference>
<proteinExistence type="predicted"/>
<gene>
    <name evidence="3" type="ORF">FTO68_06335</name>
</gene>
<keyword evidence="3" id="KW-0482">Metalloprotease</keyword>
<keyword evidence="3" id="KW-0378">Hydrolase</keyword>
<sequence>MNSSHSEQGRIRRIHKELIAFIGITFFLTYAYNLWLILSFGTINNVPPYSTLVQMMIPALVAIFCIFFFRDQTLSPSAKLFFILVFLNAAVFLWEMGISPIVPFTPFDLPIYRFMPTLSIIVSSISVLILIAMNLVQKSREELYPAGLSFGHNPRWYGIIPVLFGMLFFGVYFLNHITNSGNPIWEFNLEAFTTALFINLFIGFLVGWQFYFGEEYGWRVYLQDRVFTILGGLKGVIVIGIIWGLWHSGLILMGMNYPGQPILGNSIMILFAIVMGIFYSIAVLKTGSVWIAVILHLITDTMEPLAWLYLSYPSDMIYSFGTGIYGVAILGIIAIFLLLRLDIWEKASTLVAKRLSGHNY</sequence>
<evidence type="ECO:0000313" key="3">
    <source>
        <dbReference type="EMBL" id="MCQ1538602.1"/>
    </source>
</evidence>
<feature type="transmembrane region" description="Helical" evidence="1">
    <location>
        <begin position="194"/>
        <end position="213"/>
    </location>
</feature>
<organism evidence="3 4">
    <name type="scientific">Methanocalculus taiwanensis</name>
    <dbReference type="NCBI Taxonomy" id="106207"/>
    <lineage>
        <taxon>Archaea</taxon>
        <taxon>Methanobacteriati</taxon>
        <taxon>Methanobacteriota</taxon>
        <taxon>Stenosarchaea group</taxon>
        <taxon>Methanomicrobia</taxon>
        <taxon>Methanomicrobiales</taxon>
        <taxon>Methanocalculaceae</taxon>
        <taxon>Methanocalculus</taxon>
    </lineage>
</organism>
<dbReference type="PANTHER" id="PTHR35797">
    <property type="entry name" value="PROTEASE-RELATED"/>
    <property type="match status" value="1"/>
</dbReference>
<feature type="transmembrane region" description="Helical" evidence="1">
    <location>
        <begin position="114"/>
        <end position="136"/>
    </location>
</feature>
<feature type="transmembrane region" description="Helical" evidence="1">
    <location>
        <begin position="262"/>
        <end position="282"/>
    </location>
</feature>
<protein>
    <submittedName>
        <fullName evidence="3">CPBP family intramembrane metalloprotease</fullName>
    </submittedName>
</protein>
<accession>A0ABD4TI33</accession>
<dbReference type="GO" id="GO:0080120">
    <property type="term" value="P:CAAX-box protein maturation"/>
    <property type="evidence" value="ECO:0007669"/>
    <property type="project" value="UniProtKB-ARBA"/>
</dbReference>
<feature type="transmembrane region" description="Helical" evidence="1">
    <location>
        <begin position="289"/>
        <end position="310"/>
    </location>
</feature>
<feature type="transmembrane region" description="Helical" evidence="1">
    <location>
        <begin position="49"/>
        <end position="69"/>
    </location>
</feature>
<dbReference type="InterPro" id="IPR042150">
    <property type="entry name" value="MmRce1-like"/>
</dbReference>
<keyword evidence="1" id="KW-0812">Transmembrane</keyword>
<dbReference type="RefSeq" id="WP_255332554.1">
    <property type="nucleotide sequence ID" value="NZ_VOTZ01000011.1"/>
</dbReference>
<name>A0ABD4TI33_9EURY</name>
<keyword evidence="1" id="KW-1133">Transmembrane helix</keyword>
<dbReference type="AlphaFoldDB" id="A0ABD4TI33"/>
<dbReference type="PANTHER" id="PTHR35797:SF1">
    <property type="entry name" value="PROTEASE"/>
    <property type="match status" value="1"/>
</dbReference>
<feature type="domain" description="CAAX prenyl protease 2/Lysostaphin resistance protein A-like" evidence="2">
    <location>
        <begin position="202"/>
        <end position="302"/>
    </location>
</feature>
<feature type="transmembrane region" description="Helical" evidence="1">
    <location>
        <begin position="156"/>
        <end position="174"/>
    </location>
</feature>
<keyword evidence="3" id="KW-0645">Protease</keyword>
<dbReference type="Proteomes" id="UP001524383">
    <property type="component" value="Unassembled WGS sequence"/>
</dbReference>
<feature type="transmembrane region" description="Helical" evidence="1">
    <location>
        <begin position="225"/>
        <end position="246"/>
    </location>
</feature>
<feature type="transmembrane region" description="Helical" evidence="1">
    <location>
        <begin position="81"/>
        <end position="102"/>
    </location>
</feature>
<evidence type="ECO:0000259" key="2">
    <source>
        <dbReference type="Pfam" id="PF02517"/>
    </source>
</evidence>
<reference evidence="3 4" key="1">
    <citation type="submission" date="2019-08" db="EMBL/GenBank/DDBJ databases">
        <authorList>
            <person name="Chen S.-C."/>
            <person name="Lai M.-C."/>
            <person name="You Y.-T."/>
        </authorList>
    </citation>
    <scope>NUCLEOTIDE SEQUENCE [LARGE SCALE GENOMIC DNA]</scope>
    <source>
        <strain evidence="3 4">P2F9704a</strain>
    </source>
</reference>
<feature type="transmembrane region" description="Helical" evidence="1">
    <location>
        <begin position="316"/>
        <end position="339"/>
    </location>
</feature>
<evidence type="ECO:0000256" key="1">
    <source>
        <dbReference type="SAM" id="Phobius"/>
    </source>
</evidence>
<comment type="caution">
    <text evidence="3">The sequence shown here is derived from an EMBL/GenBank/DDBJ whole genome shotgun (WGS) entry which is preliminary data.</text>
</comment>
<dbReference type="GO" id="GO:0004175">
    <property type="term" value="F:endopeptidase activity"/>
    <property type="evidence" value="ECO:0007669"/>
    <property type="project" value="UniProtKB-ARBA"/>
</dbReference>
<feature type="transmembrane region" description="Helical" evidence="1">
    <location>
        <begin position="18"/>
        <end position="43"/>
    </location>
</feature>
<keyword evidence="1" id="KW-0472">Membrane</keyword>
<dbReference type="InterPro" id="IPR003675">
    <property type="entry name" value="Rce1/LyrA-like_dom"/>
</dbReference>
<dbReference type="Pfam" id="PF02517">
    <property type="entry name" value="Rce1-like"/>
    <property type="match status" value="1"/>
</dbReference>
<dbReference type="GO" id="GO:0008237">
    <property type="term" value="F:metallopeptidase activity"/>
    <property type="evidence" value="ECO:0007669"/>
    <property type="project" value="UniProtKB-KW"/>
</dbReference>
<evidence type="ECO:0000313" key="4">
    <source>
        <dbReference type="Proteomes" id="UP001524383"/>
    </source>
</evidence>